<feature type="region of interest" description="Disordered" evidence="1">
    <location>
        <begin position="1"/>
        <end position="30"/>
    </location>
</feature>
<feature type="compositionally biased region" description="Basic and acidic residues" evidence="1">
    <location>
        <begin position="1"/>
        <end position="14"/>
    </location>
</feature>
<dbReference type="Proteomes" id="UP000299084">
    <property type="component" value="Unassembled WGS sequence"/>
</dbReference>
<feature type="compositionally biased region" description="Polar residues" evidence="1">
    <location>
        <begin position="20"/>
        <end position="30"/>
    </location>
</feature>
<gene>
    <name evidence="2" type="ORF">Cadr_000010193</name>
</gene>
<organism evidence="2 3">
    <name type="scientific">Camelus dromedarius</name>
    <name type="common">Dromedary</name>
    <name type="synonym">Arabian camel</name>
    <dbReference type="NCBI Taxonomy" id="9838"/>
    <lineage>
        <taxon>Eukaryota</taxon>
        <taxon>Metazoa</taxon>
        <taxon>Chordata</taxon>
        <taxon>Craniata</taxon>
        <taxon>Vertebrata</taxon>
        <taxon>Euteleostomi</taxon>
        <taxon>Mammalia</taxon>
        <taxon>Eutheria</taxon>
        <taxon>Laurasiatheria</taxon>
        <taxon>Artiodactyla</taxon>
        <taxon>Tylopoda</taxon>
        <taxon>Camelidae</taxon>
        <taxon>Camelus</taxon>
    </lineage>
</organism>
<accession>A0A5N4DWH5</accession>
<proteinExistence type="predicted"/>
<feature type="non-terminal residue" evidence="2">
    <location>
        <position position="1"/>
    </location>
</feature>
<dbReference type="EMBL" id="JWIN03000008">
    <property type="protein sequence ID" value="KAB1275491.1"/>
    <property type="molecule type" value="Genomic_DNA"/>
</dbReference>
<reference evidence="2 3" key="1">
    <citation type="journal article" date="2019" name="Mol. Ecol. Resour.">
        <title>Improving Illumina assemblies with Hi-C and long reads: an example with the North African dromedary.</title>
        <authorList>
            <person name="Elbers J.P."/>
            <person name="Rogers M.F."/>
            <person name="Perelman P.L."/>
            <person name="Proskuryakova A.A."/>
            <person name="Serdyukova N.A."/>
            <person name="Johnson W.E."/>
            <person name="Horin P."/>
            <person name="Corander J."/>
            <person name="Murphy D."/>
            <person name="Burger P.A."/>
        </authorList>
    </citation>
    <scope>NUCLEOTIDE SEQUENCE [LARGE SCALE GENOMIC DNA]</scope>
    <source>
        <strain evidence="2">Drom800</strain>
        <tissue evidence="2">Blood</tissue>
    </source>
</reference>
<comment type="caution">
    <text evidence="2">The sequence shown here is derived from an EMBL/GenBank/DDBJ whole genome shotgun (WGS) entry which is preliminary data.</text>
</comment>
<dbReference type="AlphaFoldDB" id="A0A5N4DWH5"/>
<evidence type="ECO:0000313" key="3">
    <source>
        <dbReference type="Proteomes" id="UP000299084"/>
    </source>
</evidence>
<name>A0A5N4DWH5_CAMDR</name>
<evidence type="ECO:0000313" key="2">
    <source>
        <dbReference type="EMBL" id="KAB1275491.1"/>
    </source>
</evidence>
<protein>
    <submittedName>
        <fullName evidence="2">Uncharacterized protein</fullName>
    </submittedName>
</protein>
<sequence>SDDPGHSNRSETTRRGTASGCPSPSVATGPQSHGALLSLLGADPVPARCVHTSEQSDNGYRHRYQPPSLLCCLVTVTDVATMLPVTSWAMLYPSLGFRDIHFLTTLTGWRATLLSTQPAGLLCKRQLDVATHFLGIRVHGKSNF</sequence>
<keyword evidence="3" id="KW-1185">Reference proteome</keyword>
<evidence type="ECO:0000256" key="1">
    <source>
        <dbReference type="SAM" id="MobiDB-lite"/>
    </source>
</evidence>